<comment type="caution">
    <text evidence="1">The sequence shown here is derived from an EMBL/GenBank/DDBJ whole genome shotgun (WGS) entry which is preliminary data.</text>
</comment>
<reference evidence="1 2" key="1">
    <citation type="submission" date="2024-07" db="EMBL/GenBank/DDBJ databases">
        <title>The genome sequence of type strain Sediminicola arcticus GDMCC 1.2805.</title>
        <authorList>
            <person name="Liu Y."/>
        </authorList>
    </citation>
    <scope>NUCLEOTIDE SEQUENCE [LARGE SCALE GENOMIC DNA]</scope>
    <source>
        <strain evidence="1 2">GDMCC 1.2805</strain>
    </source>
</reference>
<dbReference type="EMBL" id="JBEXAE010000004">
    <property type="protein sequence ID" value="MET6990839.1"/>
    <property type="molecule type" value="Genomic_DNA"/>
</dbReference>
<protein>
    <submittedName>
        <fullName evidence="1">Uncharacterized protein</fullName>
    </submittedName>
</protein>
<accession>A0ABV2SX41</accession>
<evidence type="ECO:0000313" key="2">
    <source>
        <dbReference type="Proteomes" id="UP001549799"/>
    </source>
</evidence>
<organism evidence="1 2">
    <name type="scientific">Sediminicola arcticus</name>
    <dbReference type="NCBI Taxonomy" id="1574308"/>
    <lineage>
        <taxon>Bacteria</taxon>
        <taxon>Pseudomonadati</taxon>
        <taxon>Bacteroidota</taxon>
        <taxon>Flavobacteriia</taxon>
        <taxon>Flavobacteriales</taxon>
        <taxon>Flavobacteriaceae</taxon>
        <taxon>Sediminicola</taxon>
    </lineage>
</organism>
<dbReference type="Proteomes" id="UP001549799">
    <property type="component" value="Unassembled WGS sequence"/>
</dbReference>
<dbReference type="RefSeq" id="WP_354615240.1">
    <property type="nucleotide sequence ID" value="NZ_JBEXAE010000004.1"/>
</dbReference>
<name>A0ABV2SX41_9FLAO</name>
<proteinExistence type="predicted"/>
<keyword evidence="2" id="KW-1185">Reference proteome</keyword>
<sequence length="75" mass="8528">MRIPFVQRFFVRGQTDDGIPLSGEEIESQFLANRFQGVIILVGSDYLEYSIRGATIVSNYFDFRNTVSDINDACN</sequence>
<evidence type="ECO:0000313" key="1">
    <source>
        <dbReference type="EMBL" id="MET6990839.1"/>
    </source>
</evidence>
<gene>
    <name evidence="1" type="ORF">ABXZ36_09290</name>
</gene>